<dbReference type="InterPro" id="IPR022764">
    <property type="entry name" value="Peptidase_S54_rhomboid_dom"/>
</dbReference>
<organism evidence="9 10">
    <name type="scientific">Faecalibacter rhinopitheci</name>
    <dbReference type="NCBI Taxonomy" id="2779678"/>
    <lineage>
        <taxon>Bacteria</taxon>
        <taxon>Pseudomonadati</taxon>
        <taxon>Bacteroidota</taxon>
        <taxon>Flavobacteriia</taxon>
        <taxon>Flavobacteriales</taxon>
        <taxon>Weeksellaceae</taxon>
        <taxon>Faecalibacter</taxon>
    </lineage>
</organism>
<dbReference type="InterPro" id="IPR050925">
    <property type="entry name" value="Rhomboid_protease_S54"/>
</dbReference>
<dbReference type="Pfam" id="PF01694">
    <property type="entry name" value="Rhomboid"/>
    <property type="match status" value="2"/>
</dbReference>
<feature type="transmembrane region" description="Helical" evidence="7">
    <location>
        <begin position="91"/>
        <end position="109"/>
    </location>
</feature>
<dbReference type="PANTHER" id="PTHR43731">
    <property type="entry name" value="RHOMBOID PROTEASE"/>
    <property type="match status" value="1"/>
</dbReference>
<feature type="transmembrane region" description="Helical" evidence="7">
    <location>
        <begin position="12"/>
        <end position="41"/>
    </location>
</feature>
<dbReference type="Proteomes" id="UP000608754">
    <property type="component" value="Unassembled WGS sequence"/>
</dbReference>
<evidence type="ECO:0000256" key="7">
    <source>
        <dbReference type="SAM" id="Phobius"/>
    </source>
</evidence>
<evidence type="ECO:0000259" key="8">
    <source>
        <dbReference type="Pfam" id="PF01694"/>
    </source>
</evidence>
<reference evidence="9" key="1">
    <citation type="submission" date="2020-10" db="EMBL/GenBank/DDBJ databases">
        <authorList>
            <person name="Lu T."/>
            <person name="Wang Q."/>
            <person name="Han X."/>
        </authorList>
    </citation>
    <scope>NUCLEOTIDE SEQUENCE</scope>
    <source>
        <strain evidence="9">WQ 117</strain>
    </source>
</reference>
<dbReference type="InterPro" id="IPR035952">
    <property type="entry name" value="Rhomboid-like_sf"/>
</dbReference>
<accession>A0A8J7K9R7</accession>
<keyword evidence="6 7" id="KW-0472">Membrane</keyword>
<evidence type="ECO:0000313" key="10">
    <source>
        <dbReference type="Proteomes" id="UP000608754"/>
    </source>
</evidence>
<comment type="subcellular location">
    <subcellularLocation>
        <location evidence="1">Membrane</location>
        <topology evidence="1">Multi-pass membrane protein</topology>
    </subcellularLocation>
</comment>
<dbReference type="SUPFAM" id="SSF144091">
    <property type="entry name" value="Rhomboid-like"/>
    <property type="match status" value="1"/>
</dbReference>
<name>A0A8J7K9R7_9FLAO</name>
<proteinExistence type="inferred from homology"/>
<dbReference type="GO" id="GO:0016020">
    <property type="term" value="C:membrane"/>
    <property type="evidence" value="ECO:0007669"/>
    <property type="project" value="UniProtKB-SubCell"/>
</dbReference>
<comment type="similarity">
    <text evidence="2">Belongs to the peptidase S54 family.</text>
</comment>
<keyword evidence="10" id="KW-1185">Reference proteome</keyword>
<evidence type="ECO:0000256" key="3">
    <source>
        <dbReference type="ARBA" id="ARBA00022692"/>
    </source>
</evidence>
<feature type="transmembrane region" description="Helical" evidence="7">
    <location>
        <begin position="61"/>
        <end position="79"/>
    </location>
</feature>
<evidence type="ECO:0000256" key="6">
    <source>
        <dbReference type="ARBA" id="ARBA00023136"/>
    </source>
</evidence>
<dbReference type="EMBL" id="JADGIK010000002">
    <property type="protein sequence ID" value="MBF0596545.1"/>
    <property type="molecule type" value="Genomic_DNA"/>
</dbReference>
<dbReference type="Gene3D" id="1.20.1540.10">
    <property type="entry name" value="Rhomboid-like"/>
    <property type="match status" value="1"/>
</dbReference>
<protein>
    <submittedName>
        <fullName evidence="9">Rhomboid family intramembrane serine protease</fullName>
    </submittedName>
</protein>
<comment type="caution">
    <text evidence="9">The sequence shown here is derived from an EMBL/GenBank/DDBJ whole genome shotgun (WGS) entry which is preliminary data.</text>
</comment>
<feature type="domain" description="Peptidase S54 rhomboid" evidence="8">
    <location>
        <begin position="47"/>
        <end position="107"/>
    </location>
</feature>
<feature type="transmembrane region" description="Helical" evidence="7">
    <location>
        <begin position="161"/>
        <end position="183"/>
    </location>
</feature>
<evidence type="ECO:0000256" key="1">
    <source>
        <dbReference type="ARBA" id="ARBA00004141"/>
    </source>
</evidence>
<evidence type="ECO:0000256" key="5">
    <source>
        <dbReference type="ARBA" id="ARBA00022989"/>
    </source>
</evidence>
<dbReference type="GO" id="GO:0006508">
    <property type="term" value="P:proteolysis"/>
    <property type="evidence" value="ECO:0007669"/>
    <property type="project" value="UniProtKB-KW"/>
</dbReference>
<keyword evidence="3 7" id="KW-0812">Transmembrane</keyword>
<evidence type="ECO:0000313" key="9">
    <source>
        <dbReference type="EMBL" id="MBF0596545.1"/>
    </source>
</evidence>
<feature type="transmembrane region" description="Helical" evidence="7">
    <location>
        <begin position="190"/>
        <end position="213"/>
    </location>
</feature>
<keyword evidence="4" id="KW-0378">Hydrolase</keyword>
<dbReference type="PANTHER" id="PTHR43731:SF14">
    <property type="entry name" value="PRESENILIN-ASSOCIATED RHOMBOID-LIKE PROTEIN, MITOCHONDRIAL"/>
    <property type="match status" value="1"/>
</dbReference>
<keyword evidence="5 7" id="KW-1133">Transmembrane helix</keyword>
<gene>
    <name evidence="9" type="ORF">IM532_03555</name>
</gene>
<dbReference type="GO" id="GO:0004252">
    <property type="term" value="F:serine-type endopeptidase activity"/>
    <property type="evidence" value="ECO:0007669"/>
    <property type="project" value="InterPro"/>
</dbReference>
<feature type="domain" description="Peptidase S54 rhomboid" evidence="8">
    <location>
        <begin position="157"/>
        <end position="238"/>
    </location>
</feature>
<evidence type="ECO:0000256" key="2">
    <source>
        <dbReference type="ARBA" id="ARBA00009045"/>
    </source>
</evidence>
<dbReference type="AlphaFoldDB" id="A0A8J7K9R7"/>
<evidence type="ECO:0000256" key="4">
    <source>
        <dbReference type="ARBA" id="ARBA00022801"/>
    </source>
</evidence>
<sequence length="250" mass="28021">MGQPIPTITKNLLIINGLFFLATYIFESKGIDLTVILGAFYPGSPNFQTWQVLSHMFMHGGFQHILFNMFALWMFGAAVETTIGAKNFLKLYIFAGFGGFILYNLVNYIEISQLQKLVVEQGVSLADIYKAAKLNLHRELVNEPALSVVQNPNAISLVQNYITPMVGASGAIYGLLLAFAVLYPEAKLALIFFPVGIKAKYFIPILIAVELFFGVRNFEWNNVAHFAHLGGALIGFLFVRNWKKNLYRKN</sequence>
<feature type="transmembrane region" description="Helical" evidence="7">
    <location>
        <begin position="225"/>
        <end position="242"/>
    </location>
</feature>
<keyword evidence="9" id="KW-0645">Protease</keyword>